<evidence type="ECO:0000256" key="1">
    <source>
        <dbReference type="ARBA" id="ARBA00022598"/>
    </source>
</evidence>
<dbReference type="HOGENOM" id="CLU_046644_0_0_11"/>
<evidence type="ECO:0000259" key="4">
    <source>
        <dbReference type="Pfam" id="PF23493"/>
    </source>
</evidence>
<dbReference type="InterPro" id="IPR009080">
    <property type="entry name" value="tRNAsynth_Ia_anticodon-bd"/>
</dbReference>
<feature type="domain" description="Cysteinyl-tRNA ligase anticodon binding" evidence="4">
    <location>
        <begin position="317"/>
        <end position="363"/>
    </location>
</feature>
<dbReference type="eggNOG" id="COG3340">
    <property type="taxonomic scope" value="Bacteria"/>
</dbReference>
<dbReference type="GO" id="GO:0006418">
    <property type="term" value="P:tRNA aminoacylation for protein translation"/>
    <property type="evidence" value="ECO:0007669"/>
    <property type="project" value="InterPro"/>
</dbReference>
<name>C7M1U7_ACIFD</name>
<sequence>MVAVHRQLLAELDPPRPVFLDATFGFQENADELVAKAQEYFDVSLHLPLEVASARRASALSALERGRFLETLAWGNYLFAGPGSPSYGLAQLRTAGAGPVLRERLVDGATVVLASAAALTAGRYTIPVYEIYKVGEDPRWLDGLDLLDAFGVTAAVVPHYDNKEGATHDTRFCYIGERRLRLLEDQLPPGVGILGIDEHTAVVLDGSGKVRVLGKGRLVLRVRGNEHAIAAPATLALDELRDRLGATDHPRPGDTASASAAGDLAALDEAIDRGEITDALGQIAALVGVDDDRVVTGLARLARRLTDGLVDREAAIAPVVEAIIARREAARAARDFALGDHLRDALAAGGVIVEDTPEGTRWRLAEVVH</sequence>
<dbReference type="Pfam" id="PF23493">
    <property type="entry name" value="CysS_C"/>
    <property type="match status" value="1"/>
</dbReference>
<reference evidence="5 6" key="1">
    <citation type="journal article" date="2009" name="Stand. Genomic Sci.">
        <title>Complete genome sequence of Acidimicrobium ferrooxidans type strain (ICP).</title>
        <authorList>
            <person name="Clum A."/>
            <person name="Nolan M."/>
            <person name="Lang E."/>
            <person name="Glavina Del Rio T."/>
            <person name="Tice H."/>
            <person name="Copeland A."/>
            <person name="Cheng J.F."/>
            <person name="Lucas S."/>
            <person name="Chen F."/>
            <person name="Bruce D."/>
            <person name="Goodwin L."/>
            <person name="Pitluck S."/>
            <person name="Ivanova N."/>
            <person name="Mavrommatis K."/>
            <person name="Mikhailova N."/>
            <person name="Pati A."/>
            <person name="Chen A."/>
            <person name="Palaniappan K."/>
            <person name="Goker M."/>
            <person name="Spring S."/>
            <person name="Land M."/>
            <person name="Hauser L."/>
            <person name="Chang Y.J."/>
            <person name="Jeffries C.C."/>
            <person name="Chain P."/>
            <person name="Bristow J."/>
            <person name="Eisen J.A."/>
            <person name="Markowitz V."/>
            <person name="Hugenholtz P."/>
            <person name="Kyrpides N.C."/>
            <person name="Klenk H.P."/>
            <person name="Lapidus A."/>
        </authorList>
    </citation>
    <scope>NUCLEOTIDE SEQUENCE [LARGE SCALE GENOMIC DNA]</scope>
    <source>
        <strain evidence="6">DSM 10331 / JCM 15462 / NBRC 103882 / ICP</strain>
    </source>
</reference>
<keyword evidence="2" id="KW-0547">Nucleotide-binding</keyword>
<dbReference type="STRING" id="525909.Afer_1940"/>
<dbReference type="EMBL" id="CP001631">
    <property type="protein sequence ID" value="ACU54844.1"/>
    <property type="molecule type" value="Genomic_DNA"/>
</dbReference>
<gene>
    <name evidence="5" type="ordered locus">Afer_1940</name>
</gene>
<dbReference type="InterPro" id="IPR029062">
    <property type="entry name" value="Class_I_gatase-like"/>
</dbReference>
<dbReference type="InterPro" id="IPR056411">
    <property type="entry name" value="CysS_C"/>
</dbReference>
<dbReference type="SUPFAM" id="SSF47323">
    <property type="entry name" value="Anticodon-binding domain of a subclass of class I aminoacyl-tRNA synthetases"/>
    <property type="match status" value="1"/>
</dbReference>
<dbReference type="GO" id="GO:0004812">
    <property type="term" value="F:aminoacyl-tRNA ligase activity"/>
    <property type="evidence" value="ECO:0007669"/>
    <property type="project" value="UniProtKB-KW"/>
</dbReference>
<dbReference type="KEGG" id="afo:Afer_1940"/>
<evidence type="ECO:0000256" key="3">
    <source>
        <dbReference type="ARBA" id="ARBA00022840"/>
    </source>
</evidence>
<evidence type="ECO:0000256" key="2">
    <source>
        <dbReference type="ARBA" id="ARBA00022741"/>
    </source>
</evidence>
<evidence type="ECO:0000313" key="5">
    <source>
        <dbReference type="EMBL" id="ACU54844.1"/>
    </source>
</evidence>
<dbReference type="Gene3D" id="1.20.120.1910">
    <property type="entry name" value="Cysteine-tRNA ligase, C-terminal anti-codon recognition domain"/>
    <property type="match status" value="1"/>
</dbReference>
<dbReference type="eggNOG" id="COG0215">
    <property type="taxonomic scope" value="Bacteria"/>
</dbReference>
<keyword evidence="1" id="KW-0436">Ligase</keyword>
<keyword evidence="3" id="KW-0067">ATP-binding</keyword>
<evidence type="ECO:0000313" key="6">
    <source>
        <dbReference type="Proteomes" id="UP000000771"/>
    </source>
</evidence>
<accession>C7M1U7</accession>
<dbReference type="GO" id="GO:0005524">
    <property type="term" value="F:ATP binding"/>
    <property type="evidence" value="ECO:0007669"/>
    <property type="project" value="UniProtKB-KW"/>
</dbReference>
<keyword evidence="6" id="KW-1185">Reference proteome</keyword>
<keyword evidence="5" id="KW-0030">Aminoacyl-tRNA synthetase</keyword>
<protein>
    <submittedName>
        <fullName evidence="5">Cysteinyl-tRNA synthetase-like protein</fullName>
    </submittedName>
</protein>
<dbReference type="Gene3D" id="3.40.50.880">
    <property type="match status" value="1"/>
</dbReference>
<dbReference type="Proteomes" id="UP000000771">
    <property type="component" value="Chromosome"/>
</dbReference>
<proteinExistence type="predicted"/>
<organism evidence="5 6">
    <name type="scientific">Acidimicrobium ferrooxidans (strain DSM 10331 / JCM 15462 / NBRC 103882 / ICP)</name>
    <dbReference type="NCBI Taxonomy" id="525909"/>
    <lineage>
        <taxon>Bacteria</taxon>
        <taxon>Bacillati</taxon>
        <taxon>Actinomycetota</taxon>
        <taxon>Acidimicrobiia</taxon>
        <taxon>Acidimicrobiales</taxon>
        <taxon>Acidimicrobiaceae</taxon>
        <taxon>Acidimicrobium</taxon>
    </lineage>
</organism>
<dbReference type="AlphaFoldDB" id="C7M1U7"/>